<evidence type="ECO:0000256" key="3">
    <source>
        <dbReference type="ARBA" id="ARBA00016219"/>
    </source>
</evidence>
<organism evidence="9 10">
    <name type="scientific">Paramicrobacterium chengjingii</name>
    <dbReference type="NCBI Taxonomy" id="2769067"/>
    <lineage>
        <taxon>Bacteria</taxon>
        <taxon>Bacillati</taxon>
        <taxon>Actinomycetota</taxon>
        <taxon>Actinomycetes</taxon>
        <taxon>Micrococcales</taxon>
        <taxon>Microbacteriaceae</taxon>
        <taxon>Paramicrobacterium</taxon>
    </lineage>
</organism>
<dbReference type="InterPro" id="IPR050988">
    <property type="entry name" value="Mannitol_DH/Oxidoreductase"/>
</dbReference>
<dbReference type="InterPro" id="IPR023027">
    <property type="entry name" value="Mannitol_DH_CS"/>
</dbReference>
<dbReference type="RefSeq" id="WP_166987177.1">
    <property type="nucleotide sequence ID" value="NZ_CP061169.1"/>
</dbReference>
<reference evidence="9 10" key="1">
    <citation type="submission" date="2020-12" db="EMBL/GenBank/DDBJ databases">
        <title>Microbacterium sp. HY060.</title>
        <authorList>
            <person name="Zhou J."/>
        </authorList>
    </citation>
    <scope>NUCLEOTIDE SEQUENCE [LARGE SCALE GENOMIC DNA]</scope>
    <source>
        <strain evidence="9 10">HY60</strain>
    </source>
</reference>
<evidence type="ECO:0000313" key="10">
    <source>
        <dbReference type="Proteomes" id="UP000662814"/>
    </source>
</evidence>
<comment type="similarity">
    <text evidence="1">Belongs to the mannitol dehydrogenase family.</text>
</comment>
<dbReference type="InterPro" id="IPR036291">
    <property type="entry name" value="NAD(P)-bd_dom_sf"/>
</dbReference>
<dbReference type="SUPFAM" id="SSF48179">
    <property type="entry name" value="6-phosphogluconate dehydrogenase C-terminal domain-like"/>
    <property type="match status" value="1"/>
</dbReference>
<protein>
    <recommendedName>
        <fullName evidence="3">Mannitol-1-phosphate 5-dehydrogenase</fullName>
        <ecNumber evidence="2">1.1.1.17</ecNumber>
    </recommendedName>
</protein>
<evidence type="ECO:0000256" key="1">
    <source>
        <dbReference type="ARBA" id="ARBA00006541"/>
    </source>
</evidence>
<dbReference type="PROSITE" id="PS00974">
    <property type="entry name" value="MANNITOL_DHGENASE"/>
    <property type="match status" value="1"/>
</dbReference>
<dbReference type="EMBL" id="CP061169">
    <property type="protein sequence ID" value="QPZ38197.1"/>
    <property type="molecule type" value="Genomic_DNA"/>
</dbReference>
<feature type="domain" description="Mannitol dehydrogenase N-terminal" evidence="7">
    <location>
        <begin position="30"/>
        <end position="278"/>
    </location>
</feature>
<dbReference type="SUPFAM" id="SSF51735">
    <property type="entry name" value="NAD(P)-binding Rossmann-fold domains"/>
    <property type="match status" value="1"/>
</dbReference>
<dbReference type="Gene3D" id="3.40.50.720">
    <property type="entry name" value="NAD(P)-binding Rossmann-like Domain"/>
    <property type="match status" value="1"/>
</dbReference>
<sequence length="495" mass="54060">MTTTLSSATLDALDPRIAVPQYDRATVSVGVVHLGVGGFHRAHQAVVMDDLLASGQSEWGICGVGLLDGDVRMRDALRTQDTLYTHVTRAADGRTDVRVIGSIVEYLFAPEERELVLRRLTDPATRVVSLTVTEGGYLQSHATGRFDPEAAAVVADLASPEVPSGAFGYIVEALRLRRDRGIRPFTVMSCDNIRANGDVARSAALGYASLRSPDLAEWIADNVSFPNSMVDRITPATSTEVHEVLRSEYGLDDAWPVASEDYFQWVLEDDFCNARPPYEDARVEVVRDVVPFELMKLRMLNASHQILAYLGSVAGYRLVHEAAADEALRHVLRHFWLNEAIPTLTPIPGVNFVDYAESLLSRYANPHVRDTLERLATDASNRIPVFVLPIVADCLTGGLPPTVGALTVATWEKYVRGIDDNGDELIQHDNRADALRKRAVAGSTGVHGFLGDPAVFGDLGNDATFVAQYEQCRTVLESNTVTNAVRVVLGPVSVR</sequence>
<dbReference type="EC" id="1.1.1.17" evidence="2"/>
<dbReference type="InterPro" id="IPR013328">
    <property type="entry name" value="6PGD_dom2"/>
</dbReference>
<accession>A0ABX6YHD0</accession>
<keyword evidence="4" id="KW-0560">Oxidoreductase</keyword>
<name>A0ABX6YHD0_9MICO</name>
<evidence type="ECO:0000313" key="9">
    <source>
        <dbReference type="EMBL" id="QPZ38197.1"/>
    </source>
</evidence>
<evidence type="ECO:0000256" key="6">
    <source>
        <dbReference type="ARBA" id="ARBA00048615"/>
    </source>
</evidence>
<evidence type="ECO:0000259" key="8">
    <source>
        <dbReference type="Pfam" id="PF08125"/>
    </source>
</evidence>
<dbReference type="Proteomes" id="UP000662814">
    <property type="component" value="Chromosome"/>
</dbReference>
<dbReference type="InterPro" id="IPR000669">
    <property type="entry name" value="Mannitol_DH"/>
</dbReference>
<dbReference type="Pfam" id="PF08125">
    <property type="entry name" value="Mannitol_dh_C"/>
    <property type="match status" value="1"/>
</dbReference>
<dbReference type="InterPro" id="IPR008927">
    <property type="entry name" value="6-PGluconate_DH-like_C_sf"/>
</dbReference>
<dbReference type="InterPro" id="IPR013131">
    <property type="entry name" value="Mannitol_DH_N"/>
</dbReference>
<dbReference type="InterPro" id="IPR013118">
    <property type="entry name" value="Mannitol_DH_C"/>
</dbReference>
<evidence type="ECO:0000256" key="4">
    <source>
        <dbReference type="ARBA" id="ARBA00023002"/>
    </source>
</evidence>
<dbReference type="Pfam" id="PF01232">
    <property type="entry name" value="Mannitol_dh"/>
    <property type="match status" value="1"/>
</dbReference>
<dbReference type="PANTHER" id="PTHR43362:SF1">
    <property type="entry name" value="MANNITOL DEHYDROGENASE 2-RELATED"/>
    <property type="match status" value="1"/>
</dbReference>
<comment type="catalytic activity">
    <reaction evidence="6">
        <text>D-mannitol 1-phosphate + NAD(+) = beta-D-fructose 6-phosphate + NADH + H(+)</text>
        <dbReference type="Rhea" id="RHEA:19661"/>
        <dbReference type="ChEBI" id="CHEBI:15378"/>
        <dbReference type="ChEBI" id="CHEBI:57540"/>
        <dbReference type="ChEBI" id="CHEBI:57634"/>
        <dbReference type="ChEBI" id="CHEBI:57945"/>
        <dbReference type="ChEBI" id="CHEBI:61381"/>
        <dbReference type="EC" id="1.1.1.17"/>
    </reaction>
</comment>
<keyword evidence="5" id="KW-0520">NAD</keyword>
<keyword evidence="10" id="KW-1185">Reference proteome</keyword>
<evidence type="ECO:0000259" key="7">
    <source>
        <dbReference type="Pfam" id="PF01232"/>
    </source>
</evidence>
<evidence type="ECO:0000256" key="2">
    <source>
        <dbReference type="ARBA" id="ARBA00012939"/>
    </source>
</evidence>
<dbReference type="Gene3D" id="1.10.1040.10">
    <property type="entry name" value="N-(1-d-carboxylethyl)-l-norvaline Dehydrogenase, domain 2"/>
    <property type="match status" value="1"/>
</dbReference>
<dbReference type="PANTHER" id="PTHR43362">
    <property type="entry name" value="MANNITOL DEHYDROGENASE DSF1-RELATED"/>
    <property type="match status" value="1"/>
</dbReference>
<evidence type="ECO:0000256" key="5">
    <source>
        <dbReference type="ARBA" id="ARBA00023027"/>
    </source>
</evidence>
<feature type="domain" description="Mannitol dehydrogenase C-terminal" evidence="8">
    <location>
        <begin position="288"/>
        <end position="471"/>
    </location>
</feature>
<dbReference type="PRINTS" id="PR00084">
    <property type="entry name" value="MTLDHDRGNASE"/>
</dbReference>
<proteinExistence type="inferred from homology"/>
<gene>
    <name evidence="9" type="ORF">HCR76_15640</name>
</gene>